<dbReference type="Pfam" id="PF12686">
    <property type="entry name" value="DUF3800"/>
    <property type="match status" value="1"/>
</dbReference>
<reference evidence="1 2" key="1">
    <citation type="journal article" date="2016" name="Nat. Commun.">
        <title>Thousands of microbial genomes shed light on interconnected biogeochemical processes in an aquifer system.</title>
        <authorList>
            <person name="Anantharaman K."/>
            <person name="Brown C.T."/>
            <person name="Hug L.A."/>
            <person name="Sharon I."/>
            <person name="Castelle C.J."/>
            <person name="Probst A.J."/>
            <person name="Thomas B.C."/>
            <person name="Singh A."/>
            <person name="Wilkins M.J."/>
            <person name="Karaoz U."/>
            <person name="Brodie E.L."/>
            <person name="Williams K.H."/>
            <person name="Hubbard S.S."/>
            <person name="Banfield J.F."/>
        </authorList>
    </citation>
    <scope>NUCLEOTIDE SEQUENCE [LARGE SCALE GENOMIC DNA]</scope>
</reference>
<dbReference type="STRING" id="1802067.A2966_01310"/>
<evidence type="ECO:0000313" key="1">
    <source>
        <dbReference type="EMBL" id="OGK51742.1"/>
    </source>
</evidence>
<evidence type="ECO:0008006" key="3">
    <source>
        <dbReference type="Google" id="ProtNLM"/>
    </source>
</evidence>
<dbReference type="EMBL" id="MGAR01000020">
    <property type="protein sequence ID" value="OGK51742.1"/>
    <property type="molecule type" value="Genomic_DNA"/>
</dbReference>
<dbReference type="InterPro" id="IPR024524">
    <property type="entry name" value="DUF3800"/>
</dbReference>
<name>A0A1F7J808_9BACT</name>
<sequence length="213" mass="25203">MSHIFLDESGDFGFNPKKKNSKFFIITVVAFENQKPIERIVKKTHSELRKRVKRLSGGVLHCVKEKPVTRKRLLNRINKIECSIMTIYLNKKNVYTKLKDERHILYNYVTNILLDRILQKKLVDSTKEIILIASKRETNKFLNENFKSYLENQTKYNHKTNIQIVIKSPSEEKGLQAVDFVSWAIFRKYEKNDSSYYELIKKHIVEENGLFTS</sequence>
<proteinExistence type="predicted"/>
<dbReference type="AlphaFoldDB" id="A0A1F7J808"/>
<gene>
    <name evidence="1" type="ORF">A2966_01310</name>
</gene>
<protein>
    <recommendedName>
        <fullName evidence="3">DUF3800 domain-containing protein</fullName>
    </recommendedName>
</protein>
<accession>A0A1F7J808</accession>
<organism evidence="1 2">
    <name type="scientific">Candidatus Roizmanbacteria bacterium RIFCSPLOWO2_01_FULL_41_22</name>
    <dbReference type="NCBI Taxonomy" id="1802067"/>
    <lineage>
        <taxon>Bacteria</taxon>
        <taxon>Candidatus Roizmaniibacteriota</taxon>
    </lineage>
</organism>
<dbReference type="Proteomes" id="UP000176480">
    <property type="component" value="Unassembled WGS sequence"/>
</dbReference>
<comment type="caution">
    <text evidence="1">The sequence shown here is derived from an EMBL/GenBank/DDBJ whole genome shotgun (WGS) entry which is preliminary data.</text>
</comment>
<evidence type="ECO:0000313" key="2">
    <source>
        <dbReference type="Proteomes" id="UP000176480"/>
    </source>
</evidence>